<reference evidence="1" key="1">
    <citation type="submission" date="2021-06" db="EMBL/GenBank/DDBJ databases">
        <title>Parelaphostrongylus tenuis whole genome reference sequence.</title>
        <authorList>
            <person name="Garwood T.J."/>
            <person name="Larsen P.A."/>
            <person name="Fountain-Jones N.M."/>
            <person name="Garbe J.R."/>
            <person name="Macchietto M.G."/>
            <person name="Kania S.A."/>
            <person name="Gerhold R.W."/>
            <person name="Richards J.E."/>
            <person name="Wolf T.M."/>
        </authorList>
    </citation>
    <scope>NUCLEOTIDE SEQUENCE</scope>
    <source>
        <strain evidence="1">MNPRO001-30</strain>
        <tissue evidence="1">Meninges</tissue>
    </source>
</reference>
<evidence type="ECO:0000313" key="2">
    <source>
        <dbReference type="Proteomes" id="UP001196413"/>
    </source>
</evidence>
<proteinExistence type="predicted"/>
<organism evidence="1 2">
    <name type="scientific">Parelaphostrongylus tenuis</name>
    <name type="common">Meningeal worm</name>
    <dbReference type="NCBI Taxonomy" id="148309"/>
    <lineage>
        <taxon>Eukaryota</taxon>
        <taxon>Metazoa</taxon>
        <taxon>Ecdysozoa</taxon>
        <taxon>Nematoda</taxon>
        <taxon>Chromadorea</taxon>
        <taxon>Rhabditida</taxon>
        <taxon>Rhabditina</taxon>
        <taxon>Rhabditomorpha</taxon>
        <taxon>Strongyloidea</taxon>
        <taxon>Metastrongylidae</taxon>
        <taxon>Parelaphostrongylus</taxon>
    </lineage>
</organism>
<dbReference type="EMBL" id="JAHQIW010006128">
    <property type="protein sequence ID" value="KAJ1368261.1"/>
    <property type="molecule type" value="Genomic_DNA"/>
</dbReference>
<evidence type="ECO:0000313" key="1">
    <source>
        <dbReference type="EMBL" id="KAJ1368261.1"/>
    </source>
</evidence>
<comment type="caution">
    <text evidence="1">The sequence shown here is derived from an EMBL/GenBank/DDBJ whole genome shotgun (WGS) entry which is preliminary data.</text>
</comment>
<keyword evidence="2" id="KW-1185">Reference proteome</keyword>
<name>A0AAD5R2I8_PARTN</name>
<dbReference type="AlphaFoldDB" id="A0AAD5R2I8"/>
<accession>A0AAD5R2I8</accession>
<sequence length="78" mass="8400">METPATDTYNVGSVGSVAIDVTKQLSTETAKDDGLGESMLMKKPYSSIGNAFDPVGRPQISEYHLKDLNDLVLCIDAH</sequence>
<gene>
    <name evidence="1" type="ORF">KIN20_029352</name>
</gene>
<dbReference type="Proteomes" id="UP001196413">
    <property type="component" value="Unassembled WGS sequence"/>
</dbReference>
<protein>
    <submittedName>
        <fullName evidence="1">Uncharacterized protein</fullName>
    </submittedName>
</protein>